<dbReference type="Pfam" id="PF16197">
    <property type="entry name" value="KAsynt_C_assoc"/>
    <property type="match status" value="1"/>
</dbReference>
<dbReference type="InterPro" id="IPR016036">
    <property type="entry name" value="Malonyl_transacylase_ACP-bd"/>
</dbReference>
<dbReference type="GO" id="GO:0016491">
    <property type="term" value="F:oxidoreductase activity"/>
    <property type="evidence" value="ECO:0007669"/>
    <property type="project" value="InterPro"/>
</dbReference>
<name>A0AAN9TL56_9HEMI</name>
<dbReference type="SUPFAM" id="SSF55048">
    <property type="entry name" value="Probable ACP-binding domain of malonyl-CoA ACP transacylase"/>
    <property type="match status" value="1"/>
</dbReference>
<dbReference type="InterPro" id="IPR036736">
    <property type="entry name" value="ACP-like_sf"/>
</dbReference>
<dbReference type="GO" id="GO:0004315">
    <property type="term" value="F:3-oxoacyl-[acyl-carrier-protein] synthase activity"/>
    <property type="evidence" value="ECO:0007669"/>
    <property type="project" value="InterPro"/>
</dbReference>
<sequence length="2602" mass="288421">MRIPSKPPHPYFDAYFVALSHCCGAAGLRGCIPRRNYGKSKIESSSSCLRFSSPTARNSATIRPTCLNASSNDIGGPVDVAYANALIGEARRGALAPRRHDATPTSASSAALSAGAARILYEARGWRNTSPACAEDRTTFERDDILLPSVCAPLSPPVILVITRPPTKRNYYGQCERDSDTQTVDAFASNNDRAQGDFSIDRKPVIRYTIPYRTVPYRTVPHVTGIRAAYLKDQLPILTLPASHTSPAYGTISTYHFLSGPSEIVSPIDYMRIRVRLTAVGLTAYRGIYEYVAAAATIGQDAHAAAVKWPGTGLGDEIVISGIAGVFPKCDNVLEFGEKLLAKEDLISETGHYYASATYTPAESCIASARCVFTNYSRDTRPLPWLLSTRQHGCRLRRDDAGAAAAAGGDRGAARMPNAGPGRATPRRSSRLRSASRRLVVPQNSNSNAATATAIRDANSFRLPLTYVQYKYGKLGRDLRKFDAEYFKIIDRLADAMDPMGRLLLEKTYEAIVDAGYNPLAFKDSKTGIYVGSYNSESEMVWVFDNKTANPFGFLGSSRFMLANRISFWLGTRGPSYNIDTACSSSFFALVNAYEDIRRGVCDAAIVAGCQLCLAPVMQETIFDMGMFSPHGAPKCFDEEADGYCRAETVGVLVLEKGARAKRVYARLIHAKLNSNGSTTQNLWNTSIEGQQTLFREFYDECGIDANTVNYVEAHSTGTREGDAVEVNAIDSVFCSRRQQPLKIGSVKSNMGHSEAGSGVSAIAKLICGYEKGYMLPNIRLVKPRTDIDALHRGRIVVVTEPIGWDNDLAAINNFGLGGTNAHALFRSNPKLKKNDGIPEDDVPRLVTVSGRTQEAVDSFVDFLDNKPIDAEFVRLLHEIHRTNLPGHKYRGYTLLRKQASQFLRHSAVYEEEERPVWFVFSGMGCQWPSMGKELMALPVFAESIAKCEAALEAEGVDLKAILTSDDPKIFDNVTNSFLGIAAIQVALVDVLTAIGVKADGMLGHSIGELGCAYADGCLTAEQTILTAYYRGEALRHTNFIRGSMASIGLGYEQLAPILPAEFDVACHNSSDNCTVSAPAEQMHKFVERLESEGVFVRTVNVANIAFHSRYIATAGPKFLVQLRKLIPEKRPRSPKWISTSNLEKDWHADTVKYSCPEYYANNLLNPVYFDESCRLMPSNAIAIEIGPHGILQAILKRCLDQRVVNVPLMSRTHADNVQFLLCALGKIFEAGLSLELHRLYPKVEFPVSRGTPMIGPLVKWDHSKDYFVHKKMLNRYLCGERDVCVTLADSECLYLRGHVIDERNLYPAAGYLLLVWDTLARMHEKIFRKVSVVFENVKFLRATVIPAQGEINLTVMVHRGSGNFEVCDKGVAVARGRVAFLEKDEERTTPTLLVADQQEAAASGDESIELPLNSVDIYKELRLRGYQYGGLFQGISRASLDGSVGKIKWSKNFVPFVDALFQLTLLQGDSRSLFIPVELQKLTIDVDAHFDELSRLSQENPEFTAYVRKDCKVIRCGGVYVENLRATSVARKKLQLEPTIEKIDFNPFVSTTTSHQRAHIVAIYAQIILHNCEPVAIDLLELLDDSSDDDEILASQIVREDFERASMTLNTTLVTRSPDDPRIDERTSKLADIGDKMPSDRIFSVVIAPKVLQNEQNMEECLRVIDDEGFLLTTDEIGTQFCASNELTLCCEYRTENEKILLLRKKRKDEEAKISYATVRIDGGDSFSWIAQLQNALRAKASPNETIVIYAQGEKLSGILGFVNCLSKEIGLTRFRCVFVADEGAPAFSVQEPFYRSQLNKNLVMNVYRNGVWGDYGHFRMAAVQCVETSHAFVDTQFNGDLSTLRWIEGPLNALTYEASENRKLIRVHYSSLNFRDVMLATGKLSSSVVFKTRLEQENIFGLEYSGTGMADGNRYMGICGSKAMSSMVDGDECLMWPVPESWSLEDAATVPVVYATVLYALFFCGRIKSGESILIHAGSGGVGQAAINVCSHLKCRIFTTVGTPHKRRFIRENFPHIPDSHIGDSRSTSFEYMVMKETDGRGVDLVLNSLAEEKLQASVRCLAHGGRFLEIGLFDLAMNNSLGMGHFLKEISFQGIELANLIDAQVANKKLLRDKLQEFIDNGSVKPLTRTVFAARHVEQAFRFMATGKHIGKVLLQLRNEESAATCSLAEPEKCRLEAIPRYFAAKHKSYVICGGLGGLGLELIDWLIMRGGRKFVIVSRNGVRTGYQAWKMRHWKSYGATITIATDDATQVGGAKKILEKALSLGPVAAIFNLAVILEDALFENQSQESFAKCCGPKSQTTIHLDRLSRKMCPDLQHFVVFSSISCGLGNAGQTNYGYTNSIMERVCEDRRSNNLPALAIQWGLIGEVGLAVKESDDEKPFIFAHLQEQPVVSYLQVLDVLLKQSNTIVACKVRAEKQSKKEKTNIVETVASILGIKDMQKVDPNMPLVDYGIDSLTSVEIKQVIEMELNIFLTYQDIKTATFAKLYELQAANGKQRRTVRETGPTVDPKISDLRDQLLDRNSKSYIRVSARLNRQRSFTNARKRYTAHVAPAYRTSITITRRDATRRLDEAINPGVAVASFRTTRSDPNDGEFFGFT</sequence>
<accession>A0AAN9TL56</accession>
<dbReference type="SUPFAM" id="SSF52151">
    <property type="entry name" value="FabD/lysophospholipase-like"/>
    <property type="match status" value="1"/>
</dbReference>
<dbReference type="CDD" id="cd05195">
    <property type="entry name" value="enoyl_red"/>
    <property type="match status" value="1"/>
</dbReference>
<dbReference type="Gene3D" id="3.90.180.10">
    <property type="entry name" value="Medium-chain alcohol dehydrogenases, catalytic domain"/>
    <property type="match status" value="1"/>
</dbReference>
<dbReference type="Gene3D" id="3.40.47.10">
    <property type="match status" value="1"/>
</dbReference>
<dbReference type="InterPro" id="IPR050091">
    <property type="entry name" value="PKS_NRPS_Biosynth_Enz"/>
</dbReference>
<dbReference type="Gene3D" id="3.40.50.720">
    <property type="entry name" value="NAD(P)-binding Rossmann-like Domain"/>
    <property type="match status" value="1"/>
</dbReference>
<evidence type="ECO:0000313" key="9">
    <source>
        <dbReference type="EMBL" id="KAK7595252.1"/>
    </source>
</evidence>
<evidence type="ECO:0000256" key="3">
    <source>
        <dbReference type="ARBA" id="ARBA00022679"/>
    </source>
</evidence>
<feature type="region of interest" description="C-terminal hotdog fold" evidence="4">
    <location>
        <begin position="1408"/>
        <end position="1539"/>
    </location>
</feature>
<dbReference type="Gene3D" id="3.40.366.10">
    <property type="entry name" value="Malonyl-Coenzyme A Acyl Carrier Protein, domain 2"/>
    <property type="match status" value="1"/>
</dbReference>
<evidence type="ECO:0000259" key="6">
    <source>
        <dbReference type="PROSITE" id="PS50075"/>
    </source>
</evidence>
<dbReference type="InterPro" id="IPR042104">
    <property type="entry name" value="PKS_dehydratase_sf"/>
</dbReference>
<dbReference type="InterPro" id="IPR020843">
    <property type="entry name" value="ER"/>
</dbReference>
<dbReference type="InterPro" id="IPR018201">
    <property type="entry name" value="Ketoacyl_synth_AS"/>
</dbReference>
<dbReference type="SMART" id="SM00827">
    <property type="entry name" value="PKS_AT"/>
    <property type="match status" value="1"/>
</dbReference>
<dbReference type="InterPro" id="IPR032821">
    <property type="entry name" value="PKS_assoc"/>
</dbReference>
<dbReference type="SUPFAM" id="SSF53901">
    <property type="entry name" value="Thiolase-like"/>
    <property type="match status" value="1"/>
</dbReference>
<dbReference type="SMART" id="SM00826">
    <property type="entry name" value="PKS_DH"/>
    <property type="match status" value="1"/>
</dbReference>
<dbReference type="InterPro" id="IPR014043">
    <property type="entry name" value="Acyl_transferase_dom"/>
</dbReference>
<dbReference type="EMBL" id="JBBCAQ010000018">
    <property type="protein sequence ID" value="KAK7595252.1"/>
    <property type="molecule type" value="Genomic_DNA"/>
</dbReference>
<dbReference type="PANTHER" id="PTHR43775">
    <property type="entry name" value="FATTY ACID SYNTHASE"/>
    <property type="match status" value="1"/>
</dbReference>
<dbReference type="SMART" id="SM00822">
    <property type="entry name" value="PKS_KR"/>
    <property type="match status" value="1"/>
</dbReference>
<dbReference type="InterPro" id="IPR016035">
    <property type="entry name" value="Acyl_Trfase/lysoPLipase"/>
</dbReference>
<dbReference type="Pfam" id="PF02801">
    <property type="entry name" value="Ketoacyl-synt_C"/>
    <property type="match status" value="1"/>
</dbReference>
<evidence type="ECO:0000259" key="8">
    <source>
        <dbReference type="PROSITE" id="PS52019"/>
    </source>
</evidence>
<evidence type="ECO:0000256" key="5">
    <source>
        <dbReference type="SAM" id="MobiDB-lite"/>
    </source>
</evidence>
<dbReference type="Pfam" id="PF21149">
    <property type="entry name" value="FAS_pseudo-KR"/>
    <property type="match status" value="1"/>
</dbReference>
<keyword evidence="2" id="KW-0597">Phosphoprotein</keyword>
<dbReference type="InterPro" id="IPR016039">
    <property type="entry name" value="Thiolase-like"/>
</dbReference>
<keyword evidence="3" id="KW-0808">Transferase</keyword>
<dbReference type="InterPro" id="IPR009081">
    <property type="entry name" value="PP-bd_ACP"/>
</dbReference>
<keyword evidence="10" id="KW-1185">Reference proteome</keyword>
<dbReference type="SUPFAM" id="SSF50129">
    <property type="entry name" value="GroES-like"/>
    <property type="match status" value="1"/>
</dbReference>
<dbReference type="InterPro" id="IPR020807">
    <property type="entry name" value="PKS_DH"/>
</dbReference>
<dbReference type="Pfam" id="PF13602">
    <property type="entry name" value="ADH_zinc_N_2"/>
    <property type="match status" value="1"/>
</dbReference>
<dbReference type="Pfam" id="PF00698">
    <property type="entry name" value="Acyl_transf_1"/>
    <property type="match status" value="1"/>
</dbReference>
<dbReference type="PANTHER" id="PTHR43775:SF23">
    <property type="entry name" value="FATTY ACID SYNTHASE 3"/>
    <property type="match status" value="1"/>
</dbReference>
<feature type="region of interest" description="Disordered" evidence="5">
    <location>
        <begin position="406"/>
        <end position="440"/>
    </location>
</feature>
<evidence type="ECO:0000313" key="10">
    <source>
        <dbReference type="Proteomes" id="UP001367676"/>
    </source>
</evidence>
<dbReference type="Pfam" id="PF08659">
    <property type="entry name" value="KR"/>
    <property type="match status" value="1"/>
</dbReference>
<feature type="domain" description="PKS/mFAS DH" evidence="8">
    <location>
        <begin position="1263"/>
        <end position="1539"/>
    </location>
</feature>
<feature type="region of interest" description="N-terminal hotdog fold" evidence="4">
    <location>
        <begin position="1263"/>
        <end position="1386"/>
    </location>
</feature>
<dbReference type="CDD" id="cd00833">
    <property type="entry name" value="PKS"/>
    <property type="match status" value="1"/>
</dbReference>
<feature type="active site" description="Proton acceptor; for dehydratase activity" evidence="4">
    <location>
        <position position="1299"/>
    </location>
</feature>
<feature type="compositionally biased region" description="Basic residues" evidence="5">
    <location>
        <begin position="425"/>
        <end position="436"/>
    </location>
</feature>
<dbReference type="SMART" id="SM00825">
    <property type="entry name" value="PKS_KS"/>
    <property type="match status" value="1"/>
</dbReference>
<dbReference type="InterPro" id="IPR013968">
    <property type="entry name" value="PKS_KR"/>
</dbReference>
<dbReference type="Gene3D" id="3.10.129.110">
    <property type="entry name" value="Polyketide synthase dehydratase"/>
    <property type="match status" value="1"/>
</dbReference>
<dbReference type="InterPro" id="IPR049391">
    <property type="entry name" value="FAS_pseudo-KR"/>
</dbReference>
<dbReference type="Gene3D" id="1.10.1200.10">
    <property type="entry name" value="ACP-like"/>
    <property type="match status" value="1"/>
</dbReference>
<dbReference type="SMART" id="SM00829">
    <property type="entry name" value="PKS_ER"/>
    <property type="match status" value="1"/>
</dbReference>
<dbReference type="InterPro" id="IPR011032">
    <property type="entry name" value="GroES-like_sf"/>
</dbReference>
<evidence type="ECO:0000256" key="2">
    <source>
        <dbReference type="ARBA" id="ARBA00022553"/>
    </source>
</evidence>
<organism evidence="9 10">
    <name type="scientific">Parthenolecanium corni</name>
    <dbReference type="NCBI Taxonomy" id="536013"/>
    <lineage>
        <taxon>Eukaryota</taxon>
        <taxon>Metazoa</taxon>
        <taxon>Ecdysozoa</taxon>
        <taxon>Arthropoda</taxon>
        <taxon>Hexapoda</taxon>
        <taxon>Insecta</taxon>
        <taxon>Pterygota</taxon>
        <taxon>Neoptera</taxon>
        <taxon>Paraneoptera</taxon>
        <taxon>Hemiptera</taxon>
        <taxon>Sternorrhyncha</taxon>
        <taxon>Coccoidea</taxon>
        <taxon>Coccidae</taxon>
        <taxon>Parthenolecanium</taxon>
    </lineage>
</organism>
<dbReference type="PROSITE" id="PS00606">
    <property type="entry name" value="KS3_1"/>
    <property type="match status" value="1"/>
</dbReference>
<dbReference type="Pfam" id="PF23297">
    <property type="entry name" value="ACP_SdgA_C"/>
    <property type="match status" value="1"/>
</dbReference>
<evidence type="ECO:0000259" key="7">
    <source>
        <dbReference type="PROSITE" id="PS52004"/>
    </source>
</evidence>
<feature type="active site" description="Proton donor; for dehydratase activity" evidence="4">
    <location>
        <position position="1459"/>
    </location>
</feature>
<feature type="domain" description="Carrier" evidence="6">
    <location>
        <begin position="2421"/>
        <end position="2501"/>
    </location>
</feature>
<dbReference type="Pfam" id="PF00109">
    <property type="entry name" value="ketoacyl-synt"/>
    <property type="match status" value="1"/>
</dbReference>
<protein>
    <submittedName>
        <fullName evidence="9">Uncharacterized protein</fullName>
    </submittedName>
</protein>
<dbReference type="PROSITE" id="PS52004">
    <property type="entry name" value="KS3_2"/>
    <property type="match status" value="1"/>
</dbReference>
<dbReference type="GO" id="GO:0004312">
    <property type="term" value="F:fatty acid synthase activity"/>
    <property type="evidence" value="ECO:0007669"/>
    <property type="project" value="TreeGrafter"/>
</dbReference>
<dbReference type="InterPro" id="IPR020841">
    <property type="entry name" value="PKS_Beta-ketoAc_synthase_dom"/>
</dbReference>
<dbReference type="InterPro" id="IPR049900">
    <property type="entry name" value="PKS_mFAS_DH"/>
</dbReference>
<dbReference type="SUPFAM" id="SSF47336">
    <property type="entry name" value="ACP-like"/>
    <property type="match status" value="1"/>
</dbReference>
<dbReference type="InterPro" id="IPR057326">
    <property type="entry name" value="KR_dom"/>
</dbReference>
<dbReference type="SUPFAM" id="SSF51735">
    <property type="entry name" value="NAD(P)-binding Rossmann-fold domains"/>
    <property type="match status" value="2"/>
</dbReference>
<dbReference type="InterPro" id="IPR036291">
    <property type="entry name" value="NAD(P)-bd_dom_sf"/>
</dbReference>
<proteinExistence type="predicted"/>
<dbReference type="PROSITE" id="PS50075">
    <property type="entry name" value="CARRIER"/>
    <property type="match status" value="1"/>
</dbReference>
<evidence type="ECO:0000256" key="1">
    <source>
        <dbReference type="ARBA" id="ARBA00022450"/>
    </source>
</evidence>
<feature type="domain" description="Ketosynthase family 3 (KS3)" evidence="7">
    <location>
        <begin position="413"/>
        <end position="828"/>
    </location>
</feature>
<dbReference type="Proteomes" id="UP001367676">
    <property type="component" value="Unassembled WGS sequence"/>
</dbReference>
<dbReference type="FunFam" id="3.40.50.720:FF:000209">
    <property type="entry name" value="Polyketide synthase Pks12"/>
    <property type="match status" value="1"/>
</dbReference>
<dbReference type="CDD" id="cd08954">
    <property type="entry name" value="KR_1_FAS_SDR_x"/>
    <property type="match status" value="1"/>
</dbReference>
<gene>
    <name evidence="9" type="ORF">V9T40_013077</name>
</gene>
<dbReference type="PROSITE" id="PS52019">
    <property type="entry name" value="PKS_MFAS_DH"/>
    <property type="match status" value="1"/>
</dbReference>
<evidence type="ECO:0000256" key="4">
    <source>
        <dbReference type="PROSITE-ProRule" id="PRU01363"/>
    </source>
</evidence>
<dbReference type="InterPro" id="IPR014030">
    <property type="entry name" value="Ketoacyl_synth_N"/>
</dbReference>
<dbReference type="GO" id="GO:0006633">
    <property type="term" value="P:fatty acid biosynthetic process"/>
    <property type="evidence" value="ECO:0007669"/>
    <property type="project" value="InterPro"/>
</dbReference>
<dbReference type="Gene3D" id="3.30.70.3290">
    <property type="match status" value="1"/>
</dbReference>
<reference evidence="9 10" key="1">
    <citation type="submission" date="2024-03" db="EMBL/GenBank/DDBJ databases">
        <title>Adaptation during the transition from Ophiocordyceps entomopathogen to insect associate is accompanied by gene loss and intensified selection.</title>
        <authorList>
            <person name="Ward C.M."/>
            <person name="Onetto C.A."/>
            <person name="Borneman A.R."/>
        </authorList>
    </citation>
    <scope>NUCLEOTIDE SEQUENCE [LARGE SCALE GENOMIC DNA]</scope>
    <source>
        <strain evidence="9">AWRI1</strain>
        <tissue evidence="9">Single Adult Female</tissue>
    </source>
</reference>
<keyword evidence="1" id="KW-0596">Phosphopantetheine</keyword>
<dbReference type="InterPro" id="IPR001227">
    <property type="entry name" value="Ac_transferase_dom_sf"/>
</dbReference>
<dbReference type="InterPro" id="IPR014031">
    <property type="entry name" value="Ketoacyl_synth_C"/>
</dbReference>
<comment type="caution">
    <text evidence="9">The sequence shown here is derived from an EMBL/GenBank/DDBJ whole genome shotgun (WGS) entry which is preliminary data.</text>
</comment>